<dbReference type="Gene3D" id="1.10.10.60">
    <property type="entry name" value="Homeodomain-like"/>
    <property type="match status" value="1"/>
</dbReference>
<dbReference type="PANTHER" id="PTHR43280">
    <property type="entry name" value="ARAC-FAMILY TRANSCRIPTIONAL REGULATOR"/>
    <property type="match status" value="1"/>
</dbReference>
<evidence type="ECO:0000313" key="6">
    <source>
        <dbReference type="EMBL" id="CAL2103664.1"/>
    </source>
</evidence>
<dbReference type="Proteomes" id="UP001497527">
    <property type="component" value="Unassembled WGS sequence"/>
</dbReference>
<feature type="transmembrane region" description="Helical" evidence="4">
    <location>
        <begin position="206"/>
        <end position="226"/>
    </location>
</feature>
<evidence type="ECO:0000256" key="1">
    <source>
        <dbReference type="ARBA" id="ARBA00023015"/>
    </source>
</evidence>
<evidence type="ECO:0000256" key="3">
    <source>
        <dbReference type="ARBA" id="ARBA00023163"/>
    </source>
</evidence>
<feature type="transmembrane region" description="Helical" evidence="4">
    <location>
        <begin position="175"/>
        <end position="200"/>
    </location>
</feature>
<keyword evidence="4" id="KW-0812">Transmembrane</keyword>
<sequence>MKELFTFLLYSGSSLCILLIVLLTKRIHEHFSNKILIGIITCLLVLFLTYGASYIYSPKLLFFVLPLGSIIPFALGPLLLGYIKSIYNTKINSKKIIKDLIPFFISFILFSIPKYLLPDLRYNIENNLVLISFLIPFLGFVYFIYHLVLSFQFLKKYRHLLKNNYSYVKGVNLNWLSIWIYGLISFVVLDVISGAILLVHPSLEHILLFNLTFLACLIWYIGYYSLNQTHIFLVQQELPQNKKSTHPTKKENRITEIQNLPEFSEKLEVLFRSEQLYKKQNLTLRETAALLDITDKKLSNYLNTSLKTSFYEFVNSYRINHFKKSIQNGQSKNLTLLALAFDAGFNSKATFNRTFKQKEGITPLQFKKSIEKSLTASSESI</sequence>
<feature type="transmembrane region" description="Helical" evidence="4">
    <location>
        <begin position="35"/>
        <end position="55"/>
    </location>
</feature>
<dbReference type="SUPFAM" id="SSF46689">
    <property type="entry name" value="Homeodomain-like"/>
    <property type="match status" value="1"/>
</dbReference>
<organism evidence="6 7">
    <name type="scientific">Tenacibaculum polynesiense</name>
    <dbReference type="NCBI Taxonomy" id="3137857"/>
    <lineage>
        <taxon>Bacteria</taxon>
        <taxon>Pseudomonadati</taxon>
        <taxon>Bacteroidota</taxon>
        <taxon>Flavobacteriia</taxon>
        <taxon>Flavobacteriales</taxon>
        <taxon>Flavobacteriaceae</taxon>
        <taxon>Tenacibaculum</taxon>
    </lineage>
</organism>
<feature type="transmembrane region" description="Helical" evidence="4">
    <location>
        <begin position="100"/>
        <end position="117"/>
    </location>
</feature>
<dbReference type="EMBL" id="CAXJIO010000013">
    <property type="protein sequence ID" value="CAL2103664.1"/>
    <property type="molecule type" value="Genomic_DNA"/>
</dbReference>
<dbReference type="Pfam" id="PF12833">
    <property type="entry name" value="HTH_18"/>
    <property type="match status" value="1"/>
</dbReference>
<name>A0ABP1F1Y8_9FLAO</name>
<reference evidence="6 7" key="1">
    <citation type="submission" date="2024-05" db="EMBL/GenBank/DDBJ databases">
        <authorList>
            <person name="Duchaud E."/>
        </authorList>
    </citation>
    <scope>NUCLEOTIDE SEQUENCE [LARGE SCALE GENOMIC DNA]</scope>
    <source>
        <strain evidence="6">Ena-SAMPLE-TAB-13-05-2024-13:56:06:370-140308</strain>
    </source>
</reference>
<protein>
    <submittedName>
        <fullName evidence="6">Helix-turn-helix transcriptional regulator</fullName>
    </submittedName>
</protein>
<keyword evidence="4" id="KW-0472">Membrane</keyword>
<feature type="transmembrane region" description="Helical" evidence="4">
    <location>
        <begin position="129"/>
        <end position="154"/>
    </location>
</feature>
<accession>A0ABP1F1Y8</accession>
<proteinExistence type="predicted"/>
<evidence type="ECO:0000259" key="5">
    <source>
        <dbReference type="PROSITE" id="PS01124"/>
    </source>
</evidence>
<feature type="domain" description="HTH araC/xylS-type" evidence="5">
    <location>
        <begin position="266"/>
        <end position="369"/>
    </location>
</feature>
<keyword evidence="7" id="KW-1185">Reference proteome</keyword>
<evidence type="ECO:0000313" key="7">
    <source>
        <dbReference type="Proteomes" id="UP001497527"/>
    </source>
</evidence>
<dbReference type="PROSITE" id="PS01124">
    <property type="entry name" value="HTH_ARAC_FAMILY_2"/>
    <property type="match status" value="1"/>
</dbReference>
<comment type="caution">
    <text evidence="6">The sequence shown here is derived from an EMBL/GenBank/DDBJ whole genome shotgun (WGS) entry which is preliminary data.</text>
</comment>
<dbReference type="SMART" id="SM00342">
    <property type="entry name" value="HTH_ARAC"/>
    <property type="match status" value="1"/>
</dbReference>
<keyword evidence="1" id="KW-0805">Transcription regulation</keyword>
<feature type="transmembrane region" description="Helical" evidence="4">
    <location>
        <begin position="61"/>
        <end position="80"/>
    </location>
</feature>
<keyword evidence="3" id="KW-0804">Transcription</keyword>
<keyword evidence="4" id="KW-1133">Transmembrane helix</keyword>
<keyword evidence="2" id="KW-0238">DNA-binding</keyword>
<evidence type="ECO:0000256" key="2">
    <source>
        <dbReference type="ARBA" id="ARBA00023125"/>
    </source>
</evidence>
<dbReference type="PANTHER" id="PTHR43280:SF29">
    <property type="entry name" value="ARAC-FAMILY TRANSCRIPTIONAL REGULATOR"/>
    <property type="match status" value="1"/>
</dbReference>
<evidence type="ECO:0000256" key="4">
    <source>
        <dbReference type="SAM" id="Phobius"/>
    </source>
</evidence>
<feature type="transmembrane region" description="Helical" evidence="4">
    <location>
        <begin position="6"/>
        <end position="23"/>
    </location>
</feature>
<dbReference type="InterPro" id="IPR018060">
    <property type="entry name" value="HTH_AraC"/>
</dbReference>
<gene>
    <name evidence="6" type="ORF">T190423A01A_40257</name>
</gene>
<dbReference type="RefSeq" id="WP_348717857.1">
    <property type="nucleotide sequence ID" value="NZ_CAXJIO010000013.1"/>
</dbReference>
<dbReference type="InterPro" id="IPR009057">
    <property type="entry name" value="Homeodomain-like_sf"/>
</dbReference>